<comment type="caution">
    <text evidence="2">The sequence shown here is derived from an EMBL/GenBank/DDBJ whole genome shotgun (WGS) entry which is preliminary data.</text>
</comment>
<name>A0A9N9PYB7_9HELO</name>
<accession>A0A9N9PYB7</accession>
<evidence type="ECO:0000313" key="2">
    <source>
        <dbReference type="EMBL" id="CAG8959798.1"/>
    </source>
</evidence>
<keyword evidence="1" id="KW-0175">Coiled coil</keyword>
<reference evidence="2" key="1">
    <citation type="submission" date="2021-07" db="EMBL/GenBank/DDBJ databases">
        <authorList>
            <person name="Durling M."/>
        </authorList>
    </citation>
    <scope>NUCLEOTIDE SEQUENCE</scope>
</reference>
<feature type="coiled-coil region" evidence="1">
    <location>
        <begin position="40"/>
        <end position="116"/>
    </location>
</feature>
<gene>
    <name evidence="2" type="ORF">HYFRA_00001706</name>
</gene>
<proteinExistence type="predicted"/>
<organism evidence="2 3">
    <name type="scientific">Hymenoscyphus fraxineus</name>
    <dbReference type="NCBI Taxonomy" id="746836"/>
    <lineage>
        <taxon>Eukaryota</taxon>
        <taxon>Fungi</taxon>
        <taxon>Dikarya</taxon>
        <taxon>Ascomycota</taxon>
        <taxon>Pezizomycotina</taxon>
        <taxon>Leotiomycetes</taxon>
        <taxon>Helotiales</taxon>
        <taxon>Helotiaceae</taxon>
        <taxon>Hymenoscyphus</taxon>
    </lineage>
</organism>
<dbReference type="EMBL" id="CAJVRL010000092">
    <property type="protein sequence ID" value="CAG8959798.1"/>
    <property type="molecule type" value="Genomic_DNA"/>
</dbReference>
<keyword evidence="3" id="KW-1185">Reference proteome</keyword>
<sequence>MSNIPNIDLGSLSLETALCEEAIDMGDTSVNTLGRQLPTNETDLSEMLELKRELADMRKKKEQAEEMTDIMTRDLCDFQEEMARKDDSIRDMADEVIILMEKMTNLEIELQNERRQTTVPTILETTVAGNVTTNSQNDDGLPRLHNPRTDAHIQVFQEGSSDTKPFLQSQEALLQQISFLEEEVKNQQKRSGWLKSTCERLTTKIREKDAALKALEQSAYAMKESSHNDGKIFYGQGATF</sequence>
<protein>
    <submittedName>
        <fullName evidence="2">Uncharacterized protein</fullName>
    </submittedName>
</protein>
<dbReference type="AlphaFoldDB" id="A0A9N9PYB7"/>
<evidence type="ECO:0000256" key="1">
    <source>
        <dbReference type="SAM" id="Coils"/>
    </source>
</evidence>
<dbReference type="Proteomes" id="UP000696280">
    <property type="component" value="Unassembled WGS sequence"/>
</dbReference>
<feature type="coiled-coil region" evidence="1">
    <location>
        <begin position="170"/>
        <end position="218"/>
    </location>
</feature>
<evidence type="ECO:0000313" key="3">
    <source>
        <dbReference type="Proteomes" id="UP000696280"/>
    </source>
</evidence>